<proteinExistence type="predicted"/>
<dbReference type="EMBL" id="BAUP01000108">
    <property type="protein sequence ID" value="GAJ46528.1"/>
    <property type="molecule type" value="Genomic_DNA"/>
</dbReference>
<dbReference type="AlphaFoldDB" id="A0A023DZL5"/>
<keyword evidence="2" id="KW-1185">Reference proteome</keyword>
<organism evidence="1 2">
    <name type="scientific">Holospora elegans E1</name>
    <dbReference type="NCBI Taxonomy" id="1427503"/>
    <lineage>
        <taxon>Bacteria</taxon>
        <taxon>Pseudomonadati</taxon>
        <taxon>Pseudomonadota</taxon>
        <taxon>Alphaproteobacteria</taxon>
        <taxon>Holosporales</taxon>
        <taxon>Holosporaceae</taxon>
        <taxon>Holospora</taxon>
    </lineage>
</organism>
<protein>
    <submittedName>
        <fullName evidence="1">Uncharacterized protein</fullName>
    </submittedName>
</protein>
<gene>
    <name evidence="1" type="ORF">HE1_00863</name>
</gene>
<dbReference type="Proteomes" id="UP000024842">
    <property type="component" value="Unassembled WGS sequence"/>
</dbReference>
<sequence length="91" mass="10164">MFSIVKKKGTSTKRLLCTNDVFVGGGSEIGSRIFYLENQGSVTAKDSLLFVKAVLYRHRAGISFPERFGDFKAIYHPLYEVEPKGGMEQSI</sequence>
<reference evidence="1 2" key="1">
    <citation type="journal article" date="2014" name="FEMS Microbiol. Lett.">
        <title>Draft genome sequences of three Holospora species (Holospora obtusa, Holospora undulata, and Holospora elegans), endonuclear symbiotic bacteria of the ciliate Paramecium caudatum.</title>
        <authorList>
            <person name="Dohra H."/>
            <person name="Tanaka K."/>
            <person name="Suzuki T."/>
            <person name="Fujishima M."/>
            <person name="Suzuki H."/>
        </authorList>
    </citation>
    <scope>NUCLEOTIDE SEQUENCE [LARGE SCALE GENOMIC DNA]</scope>
    <source>
        <strain evidence="1 2">E1</strain>
    </source>
</reference>
<evidence type="ECO:0000313" key="2">
    <source>
        <dbReference type="Proteomes" id="UP000024842"/>
    </source>
</evidence>
<comment type="caution">
    <text evidence="1">The sequence shown here is derived from an EMBL/GenBank/DDBJ whole genome shotgun (WGS) entry which is preliminary data.</text>
</comment>
<name>A0A023DZL5_9PROT</name>
<evidence type="ECO:0000313" key="1">
    <source>
        <dbReference type="EMBL" id="GAJ46528.1"/>
    </source>
</evidence>
<accession>A0A023DZL5</accession>